<evidence type="ECO:0000313" key="3">
    <source>
        <dbReference type="Proteomes" id="UP000585474"/>
    </source>
</evidence>
<evidence type="ECO:0000256" key="1">
    <source>
        <dbReference type="SAM" id="MobiDB-lite"/>
    </source>
</evidence>
<organism evidence="2 3">
    <name type="scientific">Actinidia rufa</name>
    <dbReference type="NCBI Taxonomy" id="165716"/>
    <lineage>
        <taxon>Eukaryota</taxon>
        <taxon>Viridiplantae</taxon>
        <taxon>Streptophyta</taxon>
        <taxon>Embryophyta</taxon>
        <taxon>Tracheophyta</taxon>
        <taxon>Spermatophyta</taxon>
        <taxon>Magnoliopsida</taxon>
        <taxon>eudicotyledons</taxon>
        <taxon>Gunneridae</taxon>
        <taxon>Pentapetalae</taxon>
        <taxon>asterids</taxon>
        <taxon>Ericales</taxon>
        <taxon>Actinidiaceae</taxon>
        <taxon>Actinidia</taxon>
    </lineage>
</organism>
<reference evidence="2 3" key="1">
    <citation type="submission" date="2019-07" db="EMBL/GenBank/DDBJ databases">
        <title>De Novo Assembly of kiwifruit Actinidia rufa.</title>
        <authorList>
            <person name="Sugita-Konishi S."/>
            <person name="Sato K."/>
            <person name="Mori E."/>
            <person name="Abe Y."/>
            <person name="Kisaki G."/>
            <person name="Hamano K."/>
            <person name="Suezawa K."/>
            <person name="Otani M."/>
            <person name="Fukuda T."/>
            <person name="Manabe T."/>
            <person name="Gomi K."/>
            <person name="Tabuchi M."/>
            <person name="Akimitsu K."/>
            <person name="Kataoka I."/>
        </authorList>
    </citation>
    <scope>NUCLEOTIDE SEQUENCE [LARGE SCALE GENOMIC DNA]</scope>
    <source>
        <strain evidence="3">cv. Fuchu</strain>
    </source>
</reference>
<accession>A0A7J0EBS9</accession>
<dbReference type="EMBL" id="BJWL01000003">
    <property type="protein sequence ID" value="GFY83923.1"/>
    <property type="molecule type" value="Genomic_DNA"/>
</dbReference>
<keyword evidence="3" id="KW-1185">Reference proteome</keyword>
<sequence>MQSPQPISPPKKSWLSFIFASHKEELLIDQGSGLKVDVEENIVGASKQEVTTLPQSFDAQGLGKNSIAKPQEGGDHNVPSSTQGPVQLGKVIADSGETLNDVMKQGTEEIALDHLALDIVHQLDSSRPHQDGLSILIHSSAETLTIEKSQMNQKLNVAIERKSAGILSDSVVLVQSLFQHANFLPE</sequence>
<protein>
    <submittedName>
        <fullName evidence="2">Uncharacterized protein</fullName>
    </submittedName>
</protein>
<dbReference type="AlphaFoldDB" id="A0A7J0EBS9"/>
<gene>
    <name evidence="2" type="ORF">Acr_03g0006970</name>
</gene>
<evidence type="ECO:0000313" key="2">
    <source>
        <dbReference type="EMBL" id="GFY83923.1"/>
    </source>
</evidence>
<feature type="region of interest" description="Disordered" evidence="1">
    <location>
        <begin position="54"/>
        <end position="85"/>
    </location>
</feature>
<comment type="caution">
    <text evidence="2">The sequence shown here is derived from an EMBL/GenBank/DDBJ whole genome shotgun (WGS) entry which is preliminary data.</text>
</comment>
<name>A0A7J0EBS9_9ERIC</name>
<dbReference type="Proteomes" id="UP000585474">
    <property type="component" value="Unassembled WGS sequence"/>
</dbReference>
<proteinExistence type="predicted"/>
<dbReference type="OrthoDB" id="1924921at2759"/>